<sequence length="222" mass="25607">MSKTVHPYSFRLGILRDWRSRWFNPVKYRHLLKADVLIREALEKSMRGMYVEGIEIERSPALFHLIIKTSRPGLLIGRKGEGSDKIKAQIIGIMKKIKAEVPKEIKLTVEEIQHPESNAKILAQMAAENLEKRTPFRRTMKQIMEKAMASHNVKGVKVAMSGRLDGSEMGRKEWLRKGRIPLQTLRADIDFAREKAHLPYGDIGIKVWTYKGEKFEAEEKKS</sequence>
<evidence type="ECO:0000256" key="4">
    <source>
        <dbReference type="ARBA" id="ARBA00022980"/>
    </source>
</evidence>
<dbReference type="FunFam" id="3.30.300.20:FF:000001">
    <property type="entry name" value="30S ribosomal protein S3"/>
    <property type="match status" value="1"/>
</dbReference>
<dbReference type="PANTHER" id="PTHR11760">
    <property type="entry name" value="30S/40S RIBOSOMAL PROTEIN S3"/>
    <property type="match status" value="1"/>
</dbReference>
<dbReference type="PANTHER" id="PTHR11760:SF19">
    <property type="entry name" value="SMALL RIBOSOMAL SUBUNIT PROTEIN US3C"/>
    <property type="match status" value="1"/>
</dbReference>
<organism evidence="7">
    <name type="scientific">uncultured organism</name>
    <dbReference type="NCBI Taxonomy" id="155900"/>
    <lineage>
        <taxon>unclassified sequences</taxon>
        <taxon>environmental samples</taxon>
    </lineage>
</organism>
<dbReference type="InterPro" id="IPR057258">
    <property type="entry name" value="Ribosomal_uS3"/>
</dbReference>
<dbReference type="CDD" id="cd02412">
    <property type="entry name" value="KH-II_30S_S3"/>
    <property type="match status" value="1"/>
</dbReference>
<protein>
    <submittedName>
        <fullName evidence="7">30S ribosomal protein S3</fullName>
    </submittedName>
</protein>
<dbReference type="InterPro" id="IPR001351">
    <property type="entry name" value="Ribosomal_uS3_C"/>
</dbReference>
<evidence type="ECO:0000256" key="2">
    <source>
        <dbReference type="ARBA" id="ARBA00022730"/>
    </source>
</evidence>
<feature type="domain" description="KH type-2" evidence="6">
    <location>
        <begin position="38"/>
        <end position="113"/>
    </location>
</feature>
<dbReference type="InterPro" id="IPR005704">
    <property type="entry name" value="Ribosomal_uS3_bac-typ"/>
</dbReference>
<dbReference type="Pfam" id="PF07650">
    <property type="entry name" value="KH_2"/>
    <property type="match status" value="1"/>
</dbReference>
<keyword evidence="5" id="KW-0687">Ribonucleoprotein</keyword>
<evidence type="ECO:0000256" key="1">
    <source>
        <dbReference type="ARBA" id="ARBA00010761"/>
    </source>
</evidence>
<dbReference type="EMBL" id="KC999251">
    <property type="protein sequence ID" value="AGT99748.1"/>
    <property type="molecule type" value="Genomic_DNA"/>
</dbReference>
<proteinExistence type="inferred from homology"/>
<dbReference type="PROSITE" id="PS00548">
    <property type="entry name" value="RIBOSOMAL_S3"/>
    <property type="match status" value="1"/>
</dbReference>
<keyword evidence="3" id="KW-0694">RNA-binding</keyword>
<dbReference type="AlphaFoldDB" id="U3GQ88"/>
<name>U3GQ88_9ZZZZ</name>
<dbReference type="SUPFAM" id="SSF54814">
    <property type="entry name" value="Prokaryotic type KH domain (KH-domain type II)"/>
    <property type="match status" value="1"/>
</dbReference>
<dbReference type="Pfam" id="PF00189">
    <property type="entry name" value="Ribosomal_S3_C"/>
    <property type="match status" value="1"/>
</dbReference>
<dbReference type="GO" id="GO:1990904">
    <property type="term" value="C:ribonucleoprotein complex"/>
    <property type="evidence" value="ECO:0007669"/>
    <property type="project" value="UniProtKB-KW"/>
</dbReference>
<dbReference type="InterPro" id="IPR004044">
    <property type="entry name" value="KH_dom_type_2"/>
</dbReference>
<dbReference type="InterPro" id="IPR018280">
    <property type="entry name" value="Ribosomal_uS3_CS"/>
</dbReference>
<dbReference type="HAMAP" id="MF_01309_B">
    <property type="entry name" value="Ribosomal_uS3_B"/>
    <property type="match status" value="1"/>
</dbReference>
<evidence type="ECO:0000313" key="7">
    <source>
        <dbReference type="EMBL" id="AGT99748.1"/>
    </source>
</evidence>
<keyword evidence="4 7" id="KW-0689">Ribosomal protein</keyword>
<evidence type="ECO:0000256" key="5">
    <source>
        <dbReference type="ARBA" id="ARBA00023274"/>
    </source>
</evidence>
<comment type="similarity">
    <text evidence="1">Belongs to the universal ribosomal protein uS3 family.</text>
</comment>
<dbReference type="InterPro" id="IPR015946">
    <property type="entry name" value="KH_dom-like_a/b"/>
</dbReference>
<dbReference type="Gene3D" id="3.30.300.20">
    <property type="match status" value="1"/>
</dbReference>
<dbReference type="SUPFAM" id="SSF54821">
    <property type="entry name" value="Ribosomal protein S3 C-terminal domain"/>
    <property type="match status" value="1"/>
</dbReference>
<dbReference type="GO" id="GO:0003735">
    <property type="term" value="F:structural constituent of ribosome"/>
    <property type="evidence" value="ECO:0007669"/>
    <property type="project" value="InterPro"/>
</dbReference>
<dbReference type="NCBIfam" id="TIGR01009">
    <property type="entry name" value="rpsC_bact"/>
    <property type="match status" value="1"/>
</dbReference>
<evidence type="ECO:0000259" key="6">
    <source>
        <dbReference type="PROSITE" id="PS50823"/>
    </source>
</evidence>
<dbReference type="Gene3D" id="3.30.1140.32">
    <property type="entry name" value="Ribosomal protein S3, C-terminal domain"/>
    <property type="match status" value="1"/>
</dbReference>
<evidence type="ECO:0000256" key="3">
    <source>
        <dbReference type="ARBA" id="ARBA00022884"/>
    </source>
</evidence>
<dbReference type="GO" id="GO:0019843">
    <property type="term" value="F:rRNA binding"/>
    <property type="evidence" value="ECO:0007669"/>
    <property type="project" value="UniProtKB-KW"/>
</dbReference>
<dbReference type="InterPro" id="IPR036419">
    <property type="entry name" value="Ribosomal_S3_C_sf"/>
</dbReference>
<keyword evidence="2" id="KW-0699">rRNA-binding</keyword>
<reference evidence="7" key="1">
    <citation type="journal article" date="2015" name="Nat. Commun.">
        <title>Diverse, uncultivated ultra-small bacterial cells in groundwater.</title>
        <authorList>
            <person name="Luef B."/>
            <person name="Frischkorn K.R."/>
            <person name="Wrighton K.C."/>
            <person name="Holman H.-Y.N."/>
            <person name="Birarda G."/>
            <person name="Thomas B.C."/>
            <person name="Singh A."/>
            <person name="Williams K.H."/>
            <person name="Siegerist C.E."/>
            <person name="Tringe S.G."/>
            <person name="Downing K.H."/>
            <person name="Comolli L.R."/>
            <person name="Banfield J.F."/>
        </authorList>
    </citation>
    <scope>NUCLEOTIDE SEQUENCE</scope>
</reference>
<dbReference type="InterPro" id="IPR009019">
    <property type="entry name" value="KH_sf_prok-type"/>
</dbReference>
<accession>U3GQ88</accession>
<dbReference type="PROSITE" id="PS50823">
    <property type="entry name" value="KH_TYPE_2"/>
    <property type="match status" value="1"/>
</dbReference>